<accession>A0A6A8DE49</accession>
<dbReference type="EMBL" id="WJNG01000004">
    <property type="protein sequence ID" value="MRH42119.1"/>
    <property type="molecule type" value="Genomic_DNA"/>
</dbReference>
<comment type="caution">
    <text evidence="1">The sequence shown here is derived from an EMBL/GenBank/DDBJ whole genome shotgun (WGS) entry which is preliminary data.</text>
</comment>
<organism evidence="1 2">
    <name type="scientific">Aquibacillus halophilus</name>
    <dbReference type="NCBI Taxonomy" id="930132"/>
    <lineage>
        <taxon>Bacteria</taxon>
        <taxon>Bacillati</taxon>
        <taxon>Bacillota</taxon>
        <taxon>Bacilli</taxon>
        <taxon>Bacillales</taxon>
        <taxon>Bacillaceae</taxon>
        <taxon>Aquibacillus</taxon>
    </lineage>
</organism>
<name>A0A6A8DE49_9BACI</name>
<sequence>MQLIDELLDDLIEVASNYNNEFIDKIELDLKLQLLISKVDRIEINFKVTPLQKLVARRHTKSFNQLLYRSKYKATESLLKLKGASNKRLFNSKLDQILANSLEFNYLYNMLDASCNAYITRNQLEPLPKPIQIFMYTRRSD</sequence>
<dbReference type="OrthoDB" id="9873122at2"/>
<dbReference type="Proteomes" id="UP000799092">
    <property type="component" value="Unassembled WGS sequence"/>
</dbReference>
<dbReference type="AlphaFoldDB" id="A0A6A8DE49"/>
<gene>
    <name evidence="1" type="ORF">GH741_05445</name>
</gene>
<proteinExistence type="predicted"/>
<reference evidence="1" key="1">
    <citation type="submission" date="2019-11" db="EMBL/GenBank/DDBJ databases">
        <authorList>
            <person name="Li J."/>
        </authorList>
    </citation>
    <scope>NUCLEOTIDE SEQUENCE</scope>
    <source>
        <strain evidence="1">B6B</strain>
    </source>
</reference>
<evidence type="ECO:0000313" key="2">
    <source>
        <dbReference type="Proteomes" id="UP000799092"/>
    </source>
</evidence>
<protein>
    <submittedName>
        <fullName evidence="1">Uncharacterized protein</fullName>
    </submittedName>
</protein>
<evidence type="ECO:0000313" key="1">
    <source>
        <dbReference type="EMBL" id="MRH42119.1"/>
    </source>
</evidence>
<keyword evidence="2" id="KW-1185">Reference proteome</keyword>
<dbReference type="RefSeq" id="WP_153735784.1">
    <property type="nucleotide sequence ID" value="NZ_WJNG01000004.1"/>
</dbReference>